<feature type="domain" description="Saccharopine dehydrogenase NADP binding" evidence="1">
    <location>
        <begin position="4"/>
        <end position="103"/>
    </location>
</feature>
<keyword evidence="3" id="KW-1185">Reference proteome</keyword>
<evidence type="ECO:0000313" key="2">
    <source>
        <dbReference type="EMBL" id="SEO41724.1"/>
    </source>
</evidence>
<organism evidence="2 3">
    <name type="scientific">Amphibacillus marinus</name>
    <dbReference type="NCBI Taxonomy" id="872970"/>
    <lineage>
        <taxon>Bacteria</taxon>
        <taxon>Bacillati</taxon>
        <taxon>Bacillota</taxon>
        <taxon>Bacilli</taxon>
        <taxon>Bacillales</taxon>
        <taxon>Bacillaceae</taxon>
        <taxon>Amphibacillus</taxon>
    </lineage>
</organism>
<proteinExistence type="predicted"/>
<dbReference type="InterPro" id="IPR036291">
    <property type="entry name" value="NAD(P)-bd_dom_sf"/>
</dbReference>
<protein>
    <submittedName>
        <fullName evidence="2">Saccharopine dehydrogenase, NADP-dependent</fullName>
    </submittedName>
</protein>
<dbReference type="Gene3D" id="3.40.50.720">
    <property type="entry name" value="NAD(P)-binding Rossmann-like Domain"/>
    <property type="match status" value="1"/>
</dbReference>
<dbReference type="InterPro" id="IPR005097">
    <property type="entry name" value="Sacchrp_dh_NADP-bd"/>
</dbReference>
<dbReference type="PANTHER" id="PTHR43796">
    <property type="entry name" value="CARBOXYNORSPERMIDINE SYNTHASE"/>
    <property type="match status" value="1"/>
</dbReference>
<accession>A0A1H8PJ36</accession>
<dbReference type="AlphaFoldDB" id="A0A1H8PJ36"/>
<reference evidence="2 3" key="1">
    <citation type="submission" date="2016-10" db="EMBL/GenBank/DDBJ databases">
        <authorList>
            <person name="de Groot N.N."/>
        </authorList>
    </citation>
    <scope>NUCLEOTIDE SEQUENCE [LARGE SCALE GENOMIC DNA]</scope>
    <source>
        <strain evidence="2 3">CGMCC 1.10434</strain>
    </source>
</reference>
<dbReference type="PANTHER" id="PTHR43796:SF2">
    <property type="entry name" value="CARBOXYNORSPERMIDINE SYNTHASE"/>
    <property type="match status" value="1"/>
</dbReference>
<dbReference type="STRING" id="872970.SAMN04488134_10787"/>
<sequence length="351" mass="39184">MKRILVIGAGGVLGRLICHELEQIIVEPIQLMVTDYKKERAELLLQQFESVSEWRYLDVHNQEQVSDVVRGVELVIVTVKQQQPFIQQACFDQEIVCIDVTPFYPFVKQVQQLATSYATPLTGSVVMTGFIPGLSGLMINDLGHAFTEINEINVALLQNTNAKVGITGVLDMLNIIAQPVIRNGQQIKGFTKSRLMGFGESGLSRKVRLIEHDEKQLLQQLEKWSGVELYYWTAWNRPFYNAIITIVQRLGLLQKVGRFARLLEKGVSHNPEKSETAYLTVEITGNIAGQVVTKTLRLETRSDYALTAKVTAAIAKHLLGNKISGVVAISEVTELSHLLAMIKSESIKLSL</sequence>
<evidence type="ECO:0000313" key="3">
    <source>
        <dbReference type="Proteomes" id="UP000199300"/>
    </source>
</evidence>
<name>A0A1H8PJ36_9BACI</name>
<gene>
    <name evidence="2" type="ORF">SAMN04488134_10787</name>
</gene>
<dbReference type="Pfam" id="PF03435">
    <property type="entry name" value="Sacchrp_dh_NADP"/>
    <property type="match status" value="1"/>
</dbReference>
<dbReference type="EMBL" id="FODJ01000007">
    <property type="protein sequence ID" value="SEO41724.1"/>
    <property type="molecule type" value="Genomic_DNA"/>
</dbReference>
<evidence type="ECO:0000259" key="1">
    <source>
        <dbReference type="Pfam" id="PF03435"/>
    </source>
</evidence>
<dbReference type="Proteomes" id="UP000199300">
    <property type="component" value="Unassembled WGS sequence"/>
</dbReference>
<dbReference type="RefSeq" id="WP_091497884.1">
    <property type="nucleotide sequence ID" value="NZ_FODJ01000007.1"/>
</dbReference>
<dbReference type="OrthoDB" id="2666787at2"/>
<dbReference type="SUPFAM" id="SSF51735">
    <property type="entry name" value="NAD(P)-binding Rossmann-fold domains"/>
    <property type="match status" value="1"/>
</dbReference>